<dbReference type="Pfam" id="PF00664">
    <property type="entry name" value="ABC_membrane"/>
    <property type="match status" value="1"/>
</dbReference>
<comment type="subcellular location">
    <subcellularLocation>
        <location evidence="1">Cell membrane</location>
        <topology evidence="1">Multi-pass membrane protein</topology>
    </subcellularLocation>
</comment>
<reference evidence="10 11" key="1">
    <citation type="submission" date="2024-09" db="EMBL/GenBank/DDBJ databases">
        <authorList>
            <person name="Sun Q."/>
            <person name="Mori K."/>
        </authorList>
    </citation>
    <scope>NUCLEOTIDE SEQUENCE [LARGE SCALE GENOMIC DNA]</scope>
    <source>
        <strain evidence="10 11">TBRC 7907</strain>
    </source>
</reference>
<sequence>MTENEIRPARALWGYLTGTRWILAGLLALELLAHAASLVEPLIARWVLDEMEDPDRVLTPVLVLIGIAVAGLVLAWISTFLLERTAQRVVLKVRRNMVNKLVHTRVDVVEQHPTGDFLSRTGSDTTLLEDTATGPLVSAASAPLALVAALALMATIDPTLLGLVVLSLVATGFAQRRALYRVGDASEEAQEHIGRMTGVLQRALTAFRTVKASGTERYEERAASDEAERAYRAGVCGARAEATVEVVSMAAVDIMFLVVLALGAAKVVSGDLSLGDLVAFLLYMMYLADPIEDITHAATSLAEGMAAVKRIEQLRSIPHEEPSHERQPAPAFTPNGGIRFENVSFGYPNRPLLRDVSLEIGVGLTVLAGPSGAGKTTMLSLVERFVDVDRGRVTLDGVDLRELNRAELRRRLAYVQQEAPLLGDTVRAAALYGVPDPEHADLEGALRSVALHTWVAGLPRGLDTPVGERGVAVSGGERQRLAIVRALLRGADVLLLDEATSQLDAVTERTVLHTISGHARAHPVVVVTHRLSIARHADQVVLLVDGRVQAVGEHSELLRGNAMYRSFALLDKASIDENAFPARS</sequence>
<keyword evidence="2 7" id="KW-0812">Transmembrane</keyword>
<gene>
    <name evidence="10" type="ORF">ACFFQA_37860</name>
</gene>
<evidence type="ECO:0000256" key="4">
    <source>
        <dbReference type="ARBA" id="ARBA00022840"/>
    </source>
</evidence>
<dbReference type="InterPro" id="IPR017871">
    <property type="entry name" value="ABC_transporter-like_CS"/>
</dbReference>
<evidence type="ECO:0000256" key="3">
    <source>
        <dbReference type="ARBA" id="ARBA00022741"/>
    </source>
</evidence>
<dbReference type="Pfam" id="PF00005">
    <property type="entry name" value="ABC_tran"/>
    <property type="match status" value="1"/>
</dbReference>
<evidence type="ECO:0000313" key="11">
    <source>
        <dbReference type="Proteomes" id="UP001589693"/>
    </source>
</evidence>
<evidence type="ECO:0000256" key="7">
    <source>
        <dbReference type="SAM" id="Phobius"/>
    </source>
</evidence>
<feature type="domain" description="ABC transporter" evidence="8">
    <location>
        <begin position="338"/>
        <end position="570"/>
    </location>
</feature>
<dbReference type="InterPro" id="IPR027417">
    <property type="entry name" value="P-loop_NTPase"/>
</dbReference>
<feature type="transmembrane region" description="Helical" evidence="7">
    <location>
        <begin position="12"/>
        <end position="37"/>
    </location>
</feature>
<dbReference type="SUPFAM" id="SSF52540">
    <property type="entry name" value="P-loop containing nucleoside triphosphate hydrolases"/>
    <property type="match status" value="1"/>
</dbReference>
<keyword evidence="5 7" id="KW-1133">Transmembrane helix</keyword>
<dbReference type="GO" id="GO:0005524">
    <property type="term" value="F:ATP binding"/>
    <property type="evidence" value="ECO:0007669"/>
    <property type="project" value="UniProtKB-KW"/>
</dbReference>
<organism evidence="10 11">
    <name type="scientific">Allokutzneria oryzae</name>
    <dbReference type="NCBI Taxonomy" id="1378989"/>
    <lineage>
        <taxon>Bacteria</taxon>
        <taxon>Bacillati</taxon>
        <taxon>Actinomycetota</taxon>
        <taxon>Actinomycetes</taxon>
        <taxon>Pseudonocardiales</taxon>
        <taxon>Pseudonocardiaceae</taxon>
        <taxon>Allokutzneria</taxon>
    </lineage>
</organism>
<accession>A0ABV6A9C4</accession>
<dbReference type="CDD" id="cd18551">
    <property type="entry name" value="ABC_6TM_LmrA_like"/>
    <property type="match status" value="1"/>
</dbReference>
<keyword evidence="4 10" id="KW-0067">ATP-binding</keyword>
<dbReference type="PANTHER" id="PTHR43394:SF1">
    <property type="entry name" value="ATP-BINDING CASSETTE SUB-FAMILY B MEMBER 10, MITOCHONDRIAL"/>
    <property type="match status" value="1"/>
</dbReference>
<protein>
    <submittedName>
        <fullName evidence="10">ABC transporter ATP-binding protein</fullName>
    </submittedName>
</protein>
<keyword evidence="6 7" id="KW-0472">Membrane</keyword>
<evidence type="ECO:0000313" key="10">
    <source>
        <dbReference type="EMBL" id="MFB9909731.1"/>
    </source>
</evidence>
<dbReference type="Gene3D" id="1.20.1560.10">
    <property type="entry name" value="ABC transporter type 1, transmembrane domain"/>
    <property type="match status" value="1"/>
</dbReference>
<name>A0ABV6A9C4_9PSEU</name>
<feature type="transmembrane region" description="Helical" evidence="7">
    <location>
        <begin position="57"/>
        <end position="82"/>
    </location>
</feature>
<keyword evidence="11" id="KW-1185">Reference proteome</keyword>
<comment type="caution">
    <text evidence="10">The sequence shown here is derived from an EMBL/GenBank/DDBJ whole genome shotgun (WGS) entry which is preliminary data.</text>
</comment>
<dbReference type="RefSeq" id="WP_377862645.1">
    <property type="nucleotide sequence ID" value="NZ_JBHLZU010000039.1"/>
</dbReference>
<dbReference type="Gene3D" id="3.40.50.300">
    <property type="entry name" value="P-loop containing nucleotide triphosphate hydrolases"/>
    <property type="match status" value="1"/>
</dbReference>
<evidence type="ECO:0000256" key="6">
    <source>
        <dbReference type="ARBA" id="ARBA00023136"/>
    </source>
</evidence>
<dbReference type="InterPro" id="IPR003593">
    <property type="entry name" value="AAA+_ATPase"/>
</dbReference>
<evidence type="ECO:0000256" key="2">
    <source>
        <dbReference type="ARBA" id="ARBA00022692"/>
    </source>
</evidence>
<dbReference type="PROSITE" id="PS50893">
    <property type="entry name" value="ABC_TRANSPORTER_2"/>
    <property type="match status" value="1"/>
</dbReference>
<dbReference type="SMART" id="SM00382">
    <property type="entry name" value="AAA"/>
    <property type="match status" value="1"/>
</dbReference>
<evidence type="ECO:0000256" key="5">
    <source>
        <dbReference type="ARBA" id="ARBA00022989"/>
    </source>
</evidence>
<dbReference type="EMBL" id="JBHLZU010000039">
    <property type="protein sequence ID" value="MFB9909731.1"/>
    <property type="molecule type" value="Genomic_DNA"/>
</dbReference>
<evidence type="ECO:0000256" key="1">
    <source>
        <dbReference type="ARBA" id="ARBA00004651"/>
    </source>
</evidence>
<feature type="transmembrane region" description="Helical" evidence="7">
    <location>
        <begin position="144"/>
        <end position="170"/>
    </location>
</feature>
<dbReference type="Proteomes" id="UP001589693">
    <property type="component" value="Unassembled WGS sequence"/>
</dbReference>
<dbReference type="InterPro" id="IPR039421">
    <property type="entry name" value="Type_1_exporter"/>
</dbReference>
<dbReference type="SUPFAM" id="SSF90123">
    <property type="entry name" value="ABC transporter transmembrane region"/>
    <property type="match status" value="1"/>
</dbReference>
<evidence type="ECO:0000259" key="8">
    <source>
        <dbReference type="PROSITE" id="PS50893"/>
    </source>
</evidence>
<dbReference type="PANTHER" id="PTHR43394">
    <property type="entry name" value="ATP-DEPENDENT PERMEASE MDL1, MITOCHONDRIAL"/>
    <property type="match status" value="1"/>
</dbReference>
<proteinExistence type="predicted"/>
<dbReference type="InterPro" id="IPR011527">
    <property type="entry name" value="ABC1_TM_dom"/>
</dbReference>
<keyword evidence="3" id="KW-0547">Nucleotide-binding</keyword>
<dbReference type="PROSITE" id="PS50929">
    <property type="entry name" value="ABC_TM1F"/>
    <property type="match status" value="1"/>
</dbReference>
<evidence type="ECO:0000259" key="9">
    <source>
        <dbReference type="PROSITE" id="PS50929"/>
    </source>
</evidence>
<dbReference type="PROSITE" id="PS00211">
    <property type="entry name" value="ABC_TRANSPORTER_1"/>
    <property type="match status" value="1"/>
</dbReference>
<dbReference type="InterPro" id="IPR003439">
    <property type="entry name" value="ABC_transporter-like_ATP-bd"/>
</dbReference>
<feature type="domain" description="ABC transmembrane type-1" evidence="9">
    <location>
        <begin position="24"/>
        <end position="303"/>
    </location>
</feature>
<dbReference type="InterPro" id="IPR036640">
    <property type="entry name" value="ABC1_TM_sf"/>
</dbReference>